<accession>A0A8T0H720</accession>
<organism evidence="2 3">
    <name type="scientific">Ceratodon purpureus</name>
    <name type="common">Fire moss</name>
    <name type="synonym">Dicranum purpureum</name>
    <dbReference type="NCBI Taxonomy" id="3225"/>
    <lineage>
        <taxon>Eukaryota</taxon>
        <taxon>Viridiplantae</taxon>
        <taxon>Streptophyta</taxon>
        <taxon>Embryophyta</taxon>
        <taxon>Bryophyta</taxon>
        <taxon>Bryophytina</taxon>
        <taxon>Bryopsida</taxon>
        <taxon>Dicranidae</taxon>
        <taxon>Pseudoditrichales</taxon>
        <taxon>Ditrichaceae</taxon>
        <taxon>Ceratodon</taxon>
    </lineage>
</organism>
<dbReference type="Proteomes" id="UP000822688">
    <property type="component" value="Chromosome 7"/>
</dbReference>
<reference evidence="2" key="1">
    <citation type="submission" date="2020-06" db="EMBL/GenBank/DDBJ databases">
        <title>WGS assembly of Ceratodon purpureus strain R40.</title>
        <authorList>
            <person name="Carey S.B."/>
            <person name="Jenkins J."/>
            <person name="Shu S."/>
            <person name="Lovell J.T."/>
            <person name="Sreedasyam A."/>
            <person name="Maumus F."/>
            <person name="Tiley G.P."/>
            <person name="Fernandez-Pozo N."/>
            <person name="Barry K."/>
            <person name="Chen C."/>
            <person name="Wang M."/>
            <person name="Lipzen A."/>
            <person name="Daum C."/>
            <person name="Saski C.A."/>
            <person name="Payton A.C."/>
            <person name="Mcbreen J.C."/>
            <person name="Conrad R.E."/>
            <person name="Kollar L.M."/>
            <person name="Olsson S."/>
            <person name="Huttunen S."/>
            <person name="Landis J.B."/>
            <person name="Wickett N.J."/>
            <person name="Johnson M.G."/>
            <person name="Rensing S.A."/>
            <person name="Grimwood J."/>
            <person name="Schmutz J."/>
            <person name="Mcdaniel S.F."/>
        </authorList>
    </citation>
    <scope>NUCLEOTIDE SEQUENCE</scope>
    <source>
        <strain evidence="2">R40</strain>
    </source>
</reference>
<gene>
    <name evidence="2" type="ORF">KC19_7G037700</name>
</gene>
<evidence type="ECO:0000313" key="3">
    <source>
        <dbReference type="Proteomes" id="UP000822688"/>
    </source>
</evidence>
<dbReference type="AlphaFoldDB" id="A0A8T0H720"/>
<dbReference type="EMBL" id="CM026428">
    <property type="protein sequence ID" value="KAG0566089.1"/>
    <property type="molecule type" value="Genomic_DNA"/>
</dbReference>
<sequence length="90" mass="9918">MKQVGYSRTSLSTPKPQPQLSCTQTLQNSNSTPRRAGLQTSNLITVVPQHHCAAEKPRLVLQCVEPERNCCRLRSGSRSSTFGRPPTVRG</sequence>
<comment type="caution">
    <text evidence="2">The sequence shown here is derived from an EMBL/GenBank/DDBJ whole genome shotgun (WGS) entry which is preliminary data.</text>
</comment>
<feature type="region of interest" description="Disordered" evidence="1">
    <location>
        <begin position="1"/>
        <end position="37"/>
    </location>
</feature>
<evidence type="ECO:0000256" key="1">
    <source>
        <dbReference type="SAM" id="MobiDB-lite"/>
    </source>
</evidence>
<keyword evidence="3" id="KW-1185">Reference proteome</keyword>
<name>A0A8T0H720_CERPU</name>
<evidence type="ECO:0000313" key="2">
    <source>
        <dbReference type="EMBL" id="KAG0566089.1"/>
    </source>
</evidence>
<protein>
    <submittedName>
        <fullName evidence="2">Uncharacterized protein</fullName>
    </submittedName>
</protein>
<proteinExistence type="predicted"/>